<dbReference type="AlphaFoldDB" id="A0A6M5YUP6"/>
<dbReference type="EMBL" id="CP053452">
    <property type="protein sequence ID" value="QJW96981.1"/>
    <property type="molecule type" value="Genomic_DNA"/>
</dbReference>
<dbReference type="KEGG" id="ftj:FTUN_4541"/>
<organism evidence="2 3">
    <name type="scientific">Frigoriglobus tundricola</name>
    <dbReference type="NCBI Taxonomy" id="2774151"/>
    <lineage>
        <taxon>Bacteria</taxon>
        <taxon>Pseudomonadati</taxon>
        <taxon>Planctomycetota</taxon>
        <taxon>Planctomycetia</taxon>
        <taxon>Gemmatales</taxon>
        <taxon>Gemmataceae</taxon>
        <taxon>Frigoriglobus</taxon>
    </lineage>
</organism>
<feature type="region of interest" description="Disordered" evidence="1">
    <location>
        <begin position="97"/>
        <end position="120"/>
    </location>
</feature>
<reference evidence="3" key="1">
    <citation type="submission" date="2020-05" db="EMBL/GenBank/DDBJ databases">
        <title>Frigoriglobus tundricola gen. nov., sp. nov., a psychrotolerant cellulolytic planctomycete of the family Gemmataceae with two divergent copies of 16S rRNA gene.</title>
        <authorList>
            <person name="Kulichevskaya I.S."/>
            <person name="Ivanova A.A."/>
            <person name="Naumoff D.G."/>
            <person name="Beletsky A.V."/>
            <person name="Rijpstra W.I.C."/>
            <person name="Sinninghe Damste J.S."/>
            <person name="Mardanov A.V."/>
            <person name="Ravin N.V."/>
            <person name="Dedysh S.N."/>
        </authorList>
    </citation>
    <scope>NUCLEOTIDE SEQUENCE [LARGE SCALE GENOMIC DNA]</scope>
    <source>
        <strain evidence="3">PL17</strain>
    </source>
</reference>
<gene>
    <name evidence="2" type="ORF">FTUN_4541</name>
</gene>
<protein>
    <submittedName>
        <fullName evidence="2">Uncharacterized protein</fullName>
    </submittedName>
</protein>
<proteinExistence type="predicted"/>
<sequence>MNEKTAIPIQFSAPVPGTSSTVLDTFNGTVSGVISPPVSDLSSVTITCSFFPTPDASGPATGNPQTCHPTSSTGWQLTFPPDQLPTAPTACSLQASKTVAGSGSSPPVTSPPITDKNLSWTPPNHEFDAKLKLGVSKPEFGDTVGRVFLVYGDYRPADPKDGDTVSVALLRGDDSPALAVVLPTEYVAHGKWVTAVYALESGSNYVILATLRKKTDQPVLLNSVGNITIVG</sequence>
<dbReference type="RefSeq" id="WP_171472460.1">
    <property type="nucleotide sequence ID" value="NZ_CP053452.2"/>
</dbReference>
<evidence type="ECO:0000313" key="2">
    <source>
        <dbReference type="EMBL" id="QJW96981.1"/>
    </source>
</evidence>
<evidence type="ECO:0000256" key="1">
    <source>
        <dbReference type="SAM" id="MobiDB-lite"/>
    </source>
</evidence>
<name>A0A6M5YUP6_9BACT</name>
<keyword evidence="3" id="KW-1185">Reference proteome</keyword>
<accession>A0A6M5YUP6</accession>
<evidence type="ECO:0000313" key="3">
    <source>
        <dbReference type="Proteomes" id="UP000503447"/>
    </source>
</evidence>
<dbReference type="Proteomes" id="UP000503447">
    <property type="component" value="Chromosome"/>
</dbReference>